<evidence type="ECO:0000256" key="3">
    <source>
        <dbReference type="ARBA" id="ARBA00022692"/>
    </source>
</evidence>
<keyword evidence="2" id="KW-0813">Transport</keyword>
<evidence type="ECO:0000313" key="13">
    <source>
        <dbReference type="Proteomes" id="UP000698800"/>
    </source>
</evidence>
<dbReference type="InterPro" id="IPR013130">
    <property type="entry name" value="Fe3_Rdtase_TM_dom"/>
</dbReference>
<dbReference type="InterPro" id="IPR051410">
    <property type="entry name" value="Ferric/Cupric_Reductase"/>
</dbReference>
<evidence type="ECO:0000256" key="8">
    <source>
        <dbReference type="SAM" id="MobiDB-lite"/>
    </source>
</evidence>
<reference evidence="12" key="1">
    <citation type="submission" date="2021-03" db="EMBL/GenBank/DDBJ databases">
        <title>Comparative genomics and phylogenomic investigation of the class Geoglossomycetes provide insights into ecological specialization and systematics.</title>
        <authorList>
            <person name="Melie T."/>
            <person name="Pirro S."/>
            <person name="Miller A.N."/>
            <person name="Quandt A."/>
        </authorList>
    </citation>
    <scope>NUCLEOTIDE SEQUENCE</scope>
    <source>
        <strain evidence="12">GBOQ0MN5Z8</strain>
    </source>
</reference>
<evidence type="ECO:0008006" key="14">
    <source>
        <dbReference type="Google" id="ProtNLM"/>
    </source>
</evidence>
<accession>A0A9P8IG91</accession>
<feature type="domain" description="Ferric reductase NAD binding" evidence="11">
    <location>
        <begin position="327"/>
        <end position="409"/>
    </location>
</feature>
<keyword evidence="6" id="KW-0406">Ion transport</keyword>
<dbReference type="GO" id="GO:0006826">
    <property type="term" value="P:iron ion transport"/>
    <property type="evidence" value="ECO:0007669"/>
    <property type="project" value="TreeGrafter"/>
</dbReference>
<dbReference type="EMBL" id="JAGHQL010000007">
    <property type="protein sequence ID" value="KAH0545347.1"/>
    <property type="molecule type" value="Genomic_DNA"/>
</dbReference>
<name>A0A9P8IG91_9PEZI</name>
<feature type="transmembrane region" description="Helical" evidence="9">
    <location>
        <begin position="103"/>
        <end position="125"/>
    </location>
</feature>
<gene>
    <name evidence="12" type="ORF">FGG08_000646</name>
</gene>
<dbReference type="PANTHER" id="PTHR32361:SF26">
    <property type="entry name" value="FAD-BINDING 8 DOMAIN-CONTAINING PROTEIN-RELATED"/>
    <property type="match status" value="1"/>
</dbReference>
<keyword evidence="4 9" id="KW-1133">Transmembrane helix</keyword>
<evidence type="ECO:0000313" key="12">
    <source>
        <dbReference type="EMBL" id="KAH0545347.1"/>
    </source>
</evidence>
<evidence type="ECO:0000256" key="4">
    <source>
        <dbReference type="ARBA" id="ARBA00022989"/>
    </source>
</evidence>
<feature type="compositionally biased region" description="Polar residues" evidence="8">
    <location>
        <begin position="258"/>
        <end position="267"/>
    </location>
</feature>
<feature type="domain" description="Ferric oxidoreductase" evidence="10">
    <location>
        <begin position="41"/>
        <end position="146"/>
    </location>
</feature>
<dbReference type="Gene3D" id="3.40.50.80">
    <property type="entry name" value="Nucleotide-binding domain of ferredoxin-NADP reductase (FNR) module"/>
    <property type="match status" value="1"/>
</dbReference>
<keyword evidence="13" id="KW-1185">Reference proteome</keyword>
<dbReference type="GO" id="GO:0006879">
    <property type="term" value="P:intracellular iron ion homeostasis"/>
    <property type="evidence" value="ECO:0007669"/>
    <property type="project" value="TreeGrafter"/>
</dbReference>
<feature type="region of interest" description="Disordered" evidence="8">
    <location>
        <begin position="257"/>
        <end position="283"/>
    </location>
</feature>
<evidence type="ECO:0000256" key="1">
    <source>
        <dbReference type="ARBA" id="ARBA00004141"/>
    </source>
</evidence>
<keyword evidence="3 9" id="KW-0812">Transmembrane</keyword>
<proteinExistence type="predicted"/>
<dbReference type="GO" id="GO:0000293">
    <property type="term" value="F:ferric-chelate reductase activity"/>
    <property type="evidence" value="ECO:0007669"/>
    <property type="project" value="TreeGrafter"/>
</dbReference>
<comment type="caution">
    <text evidence="12">The sequence shown here is derived from an EMBL/GenBank/DDBJ whole genome shotgun (WGS) entry which is preliminary data.</text>
</comment>
<dbReference type="SUPFAM" id="SSF52343">
    <property type="entry name" value="Ferredoxin reductase-like, C-terminal NADP-linked domain"/>
    <property type="match status" value="1"/>
</dbReference>
<protein>
    <recommendedName>
        <fullName evidence="14">FAD-binding FR-type domain-containing protein</fullName>
    </recommendedName>
</protein>
<dbReference type="OrthoDB" id="4494341at2759"/>
<dbReference type="InterPro" id="IPR039261">
    <property type="entry name" value="FNR_nucleotide-bd"/>
</dbReference>
<dbReference type="InterPro" id="IPR013121">
    <property type="entry name" value="Fe_red_NAD-bd_6"/>
</dbReference>
<feature type="transmembrane region" description="Helical" evidence="9">
    <location>
        <begin position="132"/>
        <end position="154"/>
    </location>
</feature>
<dbReference type="Proteomes" id="UP000698800">
    <property type="component" value="Unassembled WGS sequence"/>
</dbReference>
<dbReference type="AlphaFoldDB" id="A0A9P8IG91"/>
<evidence type="ECO:0000256" key="7">
    <source>
        <dbReference type="ARBA" id="ARBA00023136"/>
    </source>
</evidence>
<dbReference type="Pfam" id="PF08030">
    <property type="entry name" value="NAD_binding_6"/>
    <property type="match status" value="1"/>
</dbReference>
<organism evidence="12 13">
    <name type="scientific">Glutinoglossum americanum</name>
    <dbReference type="NCBI Taxonomy" id="1670608"/>
    <lineage>
        <taxon>Eukaryota</taxon>
        <taxon>Fungi</taxon>
        <taxon>Dikarya</taxon>
        <taxon>Ascomycota</taxon>
        <taxon>Pezizomycotina</taxon>
        <taxon>Geoglossomycetes</taxon>
        <taxon>Geoglossales</taxon>
        <taxon>Geoglossaceae</taxon>
        <taxon>Glutinoglossum</taxon>
    </lineage>
</organism>
<sequence length="551" mass="62428">MNVIQWLACIQAIVLLAYVVVNGICMGIGVRNTKDLMLRSGMMASVNIVPLFLGGRTSFLANGIGIPLHTYYLAHHWVGRTAIIQGLLHASLAILSSNTVGKHIISGLVVASTFALILFLSLYFVRRFMFELFLKIHLLLAMVAIGSLLWHLLPGGFLKVLFPTIALLLWVLNTLCQLYFSRRAHQAFITKLYSGSNDQQISAIKFKIVLRQSTTFTPGQYFYLRFSSYLRFRDRFQTRPLMITWWDAAPVEAFEEGSSVTPSTSAKGSKRGDASVTSHPPSHTKAKSLTFLIQPQRGLLARLALQSSIRSVILDGPYGQDLHLERYETVMLVAKGIGIAGVLPYARHLANWKLHKNISYKRAVMTRKLDLYWLLEENYQEEWVGDYLKELQQKDIKQIWCYYPSKKNSEPLMKLDKGVPAYQCFYPNSPYKSIPDAIKEVAGKSPGRNIVVACGTPSFTKFIRDDVRHYTSRHNIVEFVEVEYRPQGPHEYLRSKYLSGRKRDTELQILNSHQPLKQPKLAKNVLSKGGESQTRDGNIENPVRVDAAEFV</sequence>
<evidence type="ECO:0000259" key="11">
    <source>
        <dbReference type="Pfam" id="PF08030"/>
    </source>
</evidence>
<evidence type="ECO:0000256" key="6">
    <source>
        <dbReference type="ARBA" id="ARBA00023065"/>
    </source>
</evidence>
<dbReference type="GO" id="GO:0005886">
    <property type="term" value="C:plasma membrane"/>
    <property type="evidence" value="ECO:0007669"/>
    <property type="project" value="TreeGrafter"/>
</dbReference>
<evidence type="ECO:0000256" key="5">
    <source>
        <dbReference type="ARBA" id="ARBA00023002"/>
    </source>
</evidence>
<evidence type="ECO:0000259" key="10">
    <source>
        <dbReference type="Pfam" id="PF01794"/>
    </source>
</evidence>
<feature type="transmembrane region" description="Helical" evidence="9">
    <location>
        <begin position="7"/>
        <end position="30"/>
    </location>
</feature>
<keyword evidence="5" id="KW-0560">Oxidoreductase</keyword>
<dbReference type="Pfam" id="PF01794">
    <property type="entry name" value="Ferric_reduct"/>
    <property type="match status" value="1"/>
</dbReference>
<keyword evidence="7 9" id="KW-0472">Membrane</keyword>
<evidence type="ECO:0000256" key="2">
    <source>
        <dbReference type="ARBA" id="ARBA00022448"/>
    </source>
</evidence>
<feature type="transmembrane region" description="Helical" evidence="9">
    <location>
        <begin position="42"/>
        <end position="65"/>
    </location>
</feature>
<dbReference type="PANTHER" id="PTHR32361">
    <property type="entry name" value="FERRIC/CUPRIC REDUCTASE TRANSMEMBRANE COMPONENT"/>
    <property type="match status" value="1"/>
</dbReference>
<dbReference type="GO" id="GO:0015677">
    <property type="term" value="P:copper ion import"/>
    <property type="evidence" value="ECO:0007669"/>
    <property type="project" value="TreeGrafter"/>
</dbReference>
<comment type="subcellular location">
    <subcellularLocation>
        <location evidence="1">Membrane</location>
        <topology evidence="1">Multi-pass membrane protein</topology>
    </subcellularLocation>
</comment>
<dbReference type="CDD" id="cd06186">
    <property type="entry name" value="NOX_Duox_like_FAD_NADP"/>
    <property type="match status" value="1"/>
</dbReference>
<evidence type="ECO:0000256" key="9">
    <source>
        <dbReference type="SAM" id="Phobius"/>
    </source>
</evidence>